<keyword evidence="1" id="KW-0560">Oxidoreductase</keyword>
<dbReference type="SUPFAM" id="SSF56796">
    <property type="entry name" value="Dehydroquinate synthase-like"/>
    <property type="match status" value="1"/>
</dbReference>
<dbReference type="GO" id="GO:0016491">
    <property type="term" value="F:oxidoreductase activity"/>
    <property type="evidence" value="ECO:0007669"/>
    <property type="project" value="UniProtKB-KW"/>
</dbReference>
<dbReference type="Pfam" id="PF00465">
    <property type="entry name" value="Fe-ADH"/>
    <property type="match status" value="1"/>
</dbReference>
<sequence>MTLLIYDQIWDTLGAPNTIRELRNSADETLAVTATCSIQEVEELSKVTMQHENLYVFGGGSILDKVKLARCNQDENIRPFVSHGRAGIATIPRGNFKGITLIPTTLGTGSEANANAVLQVSPCRRRLVMPQYSGKIVYKHDPTVYAHLTKQQIMHGVLEVVLRTVGIALVTKEAEDTKRFIEMFSNASRYAEQAFQMEQVGEDRSLMSKIAVLSAKTHQIRLSASHTVWVWPLWYLANELSSLAEVTKLEASIALIRPVASHIGEFGYGSQTVLSQLESELGEPLADFVTRVGMPLTSNATKSIVNVNHEALVKQTLSQWSGSLLPLRTVHPAFIKQIFSEMSSQYV</sequence>
<dbReference type="AlphaFoldDB" id="A0A8J3AL78"/>
<keyword evidence="4" id="KW-1185">Reference proteome</keyword>
<feature type="domain" description="Alcohol dehydrogenase iron-type/glycerol dehydrogenase GldA" evidence="2">
    <location>
        <begin position="21"/>
        <end position="120"/>
    </location>
</feature>
<dbReference type="InterPro" id="IPR001670">
    <property type="entry name" value="ADH_Fe/GldA"/>
</dbReference>
<dbReference type="EMBL" id="BMDH01000003">
    <property type="protein sequence ID" value="GGI14820.1"/>
    <property type="molecule type" value="Genomic_DNA"/>
</dbReference>
<dbReference type="GO" id="GO:0046872">
    <property type="term" value="F:metal ion binding"/>
    <property type="evidence" value="ECO:0007669"/>
    <property type="project" value="InterPro"/>
</dbReference>
<evidence type="ECO:0000256" key="1">
    <source>
        <dbReference type="ARBA" id="ARBA00023002"/>
    </source>
</evidence>
<reference evidence="3" key="1">
    <citation type="journal article" date="2014" name="Int. J. Syst. Evol. Microbiol.">
        <title>Complete genome sequence of Corynebacterium casei LMG S-19264T (=DSM 44701T), isolated from a smear-ripened cheese.</title>
        <authorList>
            <consortium name="US DOE Joint Genome Institute (JGI-PGF)"/>
            <person name="Walter F."/>
            <person name="Albersmeier A."/>
            <person name="Kalinowski J."/>
            <person name="Ruckert C."/>
        </authorList>
    </citation>
    <scope>NUCLEOTIDE SEQUENCE</scope>
    <source>
        <strain evidence="3">CCM 8606</strain>
    </source>
</reference>
<organism evidence="3 4">
    <name type="scientific">Galliscardovia ingluviei</name>
    <dbReference type="NCBI Taxonomy" id="1769422"/>
    <lineage>
        <taxon>Bacteria</taxon>
        <taxon>Bacillati</taxon>
        <taxon>Actinomycetota</taxon>
        <taxon>Actinomycetes</taxon>
        <taxon>Bifidobacteriales</taxon>
        <taxon>Bifidobacteriaceae</taxon>
        <taxon>Galliscardovia</taxon>
    </lineage>
</organism>
<protein>
    <recommendedName>
        <fullName evidence="2">Alcohol dehydrogenase iron-type/glycerol dehydrogenase GldA domain-containing protein</fullName>
    </recommendedName>
</protein>
<comment type="caution">
    <text evidence="3">The sequence shown here is derived from an EMBL/GenBank/DDBJ whole genome shotgun (WGS) entry which is preliminary data.</text>
</comment>
<evidence type="ECO:0000313" key="4">
    <source>
        <dbReference type="Proteomes" id="UP000619536"/>
    </source>
</evidence>
<reference evidence="3" key="2">
    <citation type="submission" date="2020-09" db="EMBL/GenBank/DDBJ databases">
        <authorList>
            <person name="Sun Q."/>
            <person name="Sedlacek I."/>
        </authorList>
    </citation>
    <scope>NUCLEOTIDE SEQUENCE</scope>
    <source>
        <strain evidence="3">CCM 8606</strain>
    </source>
</reference>
<accession>A0A8J3AL78</accession>
<name>A0A8J3AL78_9BIFI</name>
<proteinExistence type="predicted"/>
<dbReference type="RefSeq" id="WP_188355450.1">
    <property type="nucleotide sequence ID" value="NZ_BMDH01000003.1"/>
</dbReference>
<dbReference type="Gene3D" id="3.40.50.1970">
    <property type="match status" value="1"/>
</dbReference>
<evidence type="ECO:0000313" key="3">
    <source>
        <dbReference type="EMBL" id="GGI14820.1"/>
    </source>
</evidence>
<dbReference type="Proteomes" id="UP000619536">
    <property type="component" value="Unassembled WGS sequence"/>
</dbReference>
<gene>
    <name evidence="3" type="ORF">GCM10007377_12830</name>
</gene>
<evidence type="ECO:0000259" key="2">
    <source>
        <dbReference type="Pfam" id="PF00465"/>
    </source>
</evidence>